<reference evidence="1" key="1">
    <citation type="journal article" date="2014" name="Front. Microbiol.">
        <title>High frequency of phylogenetically diverse reductive dehalogenase-homologous genes in deep subseafloor sedimentary metagenomes.</title>
        <authorList>
            <person name="Kawai M."/>
            <person name="Futagami T."/>
            <person name="Toyoda A."/>
            <person name="Takaki Y."/>
            <person name="Nishi S."/>
            <person name="Hori S."/>
            <person name="Arai W."/>
            <person name="Tsubouchi T."/>
            <person name="Morono Y."/>
            <person name="Uchiyama I."/>
            <person name="Ito T."/>
            <person name="Fujiyama A."/>
            <person name="Inagaki F."/>
            <person name="Takami H."/>
        </authorList>
    </citation>
    <scope>NUCLEOTIDE SEQUENCE</scope>
    <source>
        <strain evidence="1">Expedition CK06-06</strain>
    </source>
</reference>
<gene>
    <name evidence="1" type="ORF">S01H4_39783</name>
</gene>
<comment type="caution">
    <text evidence="1">The sequence shown here is derived from an EMBL/GenBank/DDBJ whole genome shotgun (WGS) entry which is preliminary data.</text>
</comment>
<protein>
    <submittedName>
        <fullName evidence="1">Uncharacterized protein</fullName>
    </submittedName>
</protein>
<dbReference type="EMBL" id="BART01021593">
    <property type="protein sequence ID" value="GAH02154.1"/>
    <property type="molecule type" value="Genomic_DNA"/>
</dbReference>
<proteinExistence type="predicted"/>
<dbReference type="AlphaFoldDB" id="X1DAQ7"/>
<sequence>MNSFKSKEKAEKNFKNIKAAVKGLYEILDLSLSEDDFYYEAGKDNITAIYKNLIELLLNEYGLRQLLKKIQNSEVDLNIVLNEYLATA</sequence>
<evidence type="ECO:0000313" key="1">
    <source>
        <dbReference type="EMBL" id="GAH02154.1"/>
    </source>
</evidence>
<organism evidence="1">
    <name type="scientific">marine sediment metagenome</name>
    <dbReference type="NCBI Taxonomy" id="412755"/>
    <lineage>
        <taxon>unclassified sequences</taxon>
        <taxon>metagenomes</taxon>
        <taxon>ecological metagenomes</taxon>
    </lineage>
</organism>
<accession>X1DAQ7</accession>
<name>X1DAQ7_9ZZZZ</name>